<sequence length="59" mass="6907">MKFEFIQAQKAHFPVEFLCEQLGVSRSGYYAWSRRPESARQQEDHIASWMAASMVPERS</sequence>
<evidence type="ECO:0000313" key="1">
    <source>
        <dbReference type="EMBL" id="EAU64575.1"/>
    </source>
</evidence>
<dbReference type="PATRIC" id="fig|378806.16.peg.3542"/>
<dbReference type="Proteomes" id="UP000032702">
    <property type="component" value="Unassembled WGS sequence"/>
</dbReference>
<organism evidence="1 2">
    <name type="scientific">Stigmatella aurantiaca (strain DW4/3-1)</name>
    <dbReference type="NCBI Taxonomy" id="378806"/>
    <lineage>
        <taxon>Bacteria</taxon>
        <taxon>Pseudomonadati</taxon>
        <taxon>Myxococcota</taxon>
        <taxon>Myxococcia</taxon>
        <taxon>Myxococcales</taxon>
        <taxon>Cystobacterineae</taxon>
        <taxon>Archangiaceae</taxon>
        <taxon>Stigmatella</taxon>
    </lineage>
</organism>
<protein>
    <submittedName>
        <fullName evidence="1">IS3 family element, transposase OrfB</fullName>
    </submittedName>
</protein>
<gene>
    <name evidence="1" type="ORF">STIAU_8117</name>
</gene>
<proteinExistence type="predicted"/>
<accession>Q08VS4</accession>
<comment type="caution">
    <text evidence="1">The sequence shown here is derived from an EMBL/GenBank/DDBJ whole genome shotgun (WGS) entry which is preliminary data.</text>
</comment>
<evidence type="ECO:0000313" key="2">
    <source>
        <dbReference type="Proteomes" id="UP000032702"/>
    </source>
</evidence>
<reference evidence="1 2" key="1">
    <citation type="submission" date="2006-04" db="EMBL/GenBank/DDBJ databases">
        <authorList>
            <person name="Nierman W.C."/>
        </authorList>
    </citation>
    <scope>NUCLEOTIDE SEQUENCE [LARGE SCALE GENOMIC DNA]</scope>
    <source>
        <strain evidence="1 2">DW4/3-1</strain>
    </source>
</reference>
<dbReference type="AlphaFoldDB" id="Q08VS4"/>
<name>Q08VS4_STIAD</name>
<dbReference type="EMBL" id="AAMD01000111">
    <property type="protein sequence ID" value="EAU64575.1"/>
    <property type="molecule type" value="Genomic_DNA"/>
</dbReference>